<dbReference type="Gene3D" id="3.40.50.2300">
    <property type="match status" value="1"/>
</dbReference>
<dbReference type="OrthoDB" id="9784339at2"/>
<reference evidence="6 7" key="1">
    <citation type="submission" date="2017-01" db="EMBL/GenBank/DDBJ databases">
        <title>Genome analysis of Paenibacillus selenitrireducens ES3-24.</title>
        <authorList>
            <person name="Xu D."/>
            <person name="Yao R."/>
            <person name="Zheng S."/>
        </authorList>
    </citation>
    <scope>NUCLEOTIDE SEQUENCE [LARGE SCALE GENOMIC DNA]</scope>
    <source>
        <strain evidence="6 7">ES3-24</strain>
    </source>
</reference>
<evidence type="ECO:0000259" key="5">
    <source>
        <dbReference type="SMART" id="SM00226"/>
    </source>
</evidence>
<evidence type="ECO:0000256" key="2">
    <source>
        <dbReference type="ARBA" id="ARBA00022801"/>
    </source>
</evidence>
<dbReference type="CDD" id="cd16344">
    <property type="entry name" value="LMWPAP"/>
    <property type="match status" value="1"/>
</dbReference>
<dbReference type="EMBL" id="MSZX01000008">
    <property type="protein sequence ID" value="OPA75730.1"/>
    <property type="molecule type" value="Genomic_DNA"/>
</dbReference>
<keyword evidence="3" id="KW-0904">Protein phosphatase</keyword>
<dbReference type="InterPro" id="IPR017867">
    <property type="entry name" value="Tyr_phospatase_low_mol_wt"/>
</dbReference>
<evidence type="ECO:0000256" key="4">
    <source>
        <dbReference type="PIRSR" id="PIRSR617867-1"/>
    </source>
</evidence>
<dbReference type="SUPFAM" id="SSF52788">
    <property type="entry name" value="Phosphotyrosine protein phosphatases I"/>
    <property type="match status" value="1"/>
</dbReference>
<comment type="caution">
    <text evidence="6">The sequence shown here is derived from an EMBL/GenBank/DDBJ whole genome shotgun (WGS) entry which is preliminary data.</text>
</comment>
<evidence type="ECO:0000256" key="3">
    <source>
        <dbReference type="ARBA" id="ARBA00022912"/>
    </source>
</evidence>
<dbReference type="GO" id="GO:0004725">
    <property type="term" value="F:protein tyrosine phosphatase activity"/>
    <property type="evidence" value="ECO:0007669"/>
    <property type="project" value="InterPro"/>
</dbReference>
<sequence>MMNILFVCTGNTCRSPMAEAMLRQLAKEANFGLEVRSAGVAAMKGSSISKHAVTALQDHHIDAAGASSTPLTMREVEWADLILTMTGGHKQHVVQLYPHAVERTYTLKEYVDVDEQVLADLMTLEEKIADWQMRMALGEKIPDADRDEIIALQQRIPNMDISDPYGGSLEEYRRCAEEIHRSLIKLLRRAGD</sequence>
<dbReference type="InterPro" id="IPR050438">
    <property type="entry name" value="LMW_PTPase"/>
</dbReference>
<evidence type="ECO:0000313" key="6">
    <source>
        <dbReference type="EMBL" id="OPA75730.1"/>
    </source>
</evidence>
<protein>
    <submittedName>
        <fullName evidence="6">Low molecular weight phosphatase family protein</fullName>
    </submittedName>
</protein>
<dbReference type="Proteomes" id="UP000190188">
    <property type="component" value="Unassembled WGS sequence"/>
</dbReference>
<evidence type="ECO:0000256" key="1">
    <source>
        <dbReference type="ARBA" id="ARBA00011063"/>
    </source>
</evidence>
<dbReference type="PANTHER" id="PTHR11717">
    <property type="entry name" value="LOW MOLECULAR WEIGHT PROTEIN TYROSINE PHOSPHATASE"/>
    <property type="match status" value="1"/>
</dbReference>
<dbReference type="PANTHER" id="PTHR11717:SF31">
    <property type="entry name" value="LOW MOLECULAR WEIGHT PROTEIN-TYROSINE-PHOSPHATASE ETP-RELATED"/>
    <property type="match status" value="1"/>
</dbReference>
<dbReference type="PRINTS" id="PR00719">
    <property type="entry name" value="LMWPTPASE"/>
</dbReference>
<gene>
    <name evidence="6" type="ORF">BVG16_20590</name>
</gene>
<organism evidence="6 7">
    <name type="scientific">Paenibacillus selenitireducens</name>
    <dbReference type="NCBI Taxonomy" id="1324314"/>
    <lineage>
        <taxon>Bacteria</taxon>
        <taxon>Bacillati</taxon>
        <taxon>Bacillota</taxon>
        <taxon>Bacilli</taxon>
        <taxon>Bacillales</taxon>
        <taxon>Paenibacillaceae</taxon>
        <taxon>Paenibacillus</taxon>
    </lineage>
</organism>
<evidence type="ECO:0000313" key="7">
    <source>
        <dbReference type="Proteomes" id="UP000190188"/>
    </source>
</evidence>
<dbReference type="InterPro" id="IPR023485">
    <property type="entry name" value="Ptyr_pPase"/>
</dbReference>
<comment type="similarity">
    <text evidence="1">Belongs to the low molecular weight phosphotyrosine protein phosphatase family.</text>
</comment>
<dbReference type="Pfam" id="PF01451">
    <property type="entry name" value="LMWPc"/>
    <property type="match status" value="1"/>
</dbReference>
<feature type="active site" description="Nucleophile" evidence="4">
    <location>
        <position position="8"/>
    </location>
</feature>
<feature type="active site" evidence="4">
    <location>
        <position position="14"/>
    </location>
</feature>
<feature type="domain" description="Phosphotyrosine protein phosphatase I" evidence="5">
    <location>
        <begin position="2"/>
        <end position="189"/>
    </location>
</feature>
<dbReference type="SMART" id="SM00226">
    <property type="entry name" value="LMWPc"/>
    <property type="match status" value="1"/>
</dbReference>
<accession>A0A1T2X786</accession>
<keyword evidence="2" id="KW-0378">Hydrolase</keyword>
<dbReference type="RefSeq" id="WP_078501062.1">
    <property type="nucleotide sequence ID" value="NZ_MSZX01000008.1"/>
</dbReference>
<proteinExistence type="inferred from homology"/>
<dbReference type="InterPro" id="IPR036196">
    <property type="entry name" value="Ptyr_pPase_sf"/>
</dbReference>
<keyword evidence="7" id="KW-1185">Reference proteome</keyword>
<dbReference type="STRING" id="1324314.BVG16_20590"/>
<dbReference type="AlphaFoldDB" id="A0A1T2X786"/>
<name>A0A1T2X786_9BACL</name>